<dbReference type="Pfam" id="PF03592">
    <property type="entry name" value="Terminase_2"/>
    <property type="match status" value="1"/>
</dbReference>
<dbReference type="Proteomes" id="UP000273143">
    <property type="component" value="Chromosome"/>
</dbReference>
<evidence type="ECO:0000256" key="2">
    <source>
        <dbReference type="ARBA" id="ARBA00023219"/>
    </source>
</evidence>
<organism evidence="3 4">
    <name type="scientific">Entomomonas moraniae</name>
    <dbReference type="NCBI Taxonomy" id="2213226"/>
    <lineage>
        <taxon>Bacteria</taxon>
        <taxon>Pseudomonadati</taxon>
        <taxon>Pseudomonadota</taxon>
        <taxon>Gammaproteobacteria</taxon>
        <taxon>Pseudomonadales</taxon>
        <taxon>Pseudomonadaceae</taxon>
        <taxon>Entomomonas</taxon>
    </lineage>
</organism>
<dbReference type="InterPro" id="IPR005335">
    <property type="entry name" value="Terminase_ssu"/>
</dbReference>
<dbReference type="AlphaFoldDB" id="A0A3S9XDB7"/>
<accession>A0A3S9XDB7</accession>
<dbReference type="PANTHER" id="PTHR41328:SF2">
    <property type="entry name" value="TERMINASE SMALL SUBUNIT"/>
    <property type="match status" value="1"/>
</dbReference>
<reference evidence="4" key="1">
    <citation type="submission" date="2018-06" db="EMBL/GenBank/DDBJ databases">
        <title>Complete genome of Pseudomonas insecticola strain QZS01.</title>
        <authorList>
            <person name="Wang J."/>
            <person name="Su Q."/>
        </authorList>
    </citation>
    <scope>NUCLEOTIDE SEQUENCE [LARGE SCALE GENOMIC DNA]</scope>
    <source>
        <strain evidence="4">QZS01</strain>
    </source>
</reference>
<name>A0A3S9XDB7_9GAMM</name>
<keyword evidence="4" id="KW-1185">Reference proteome</keyword>
<evidence type="ECO:0000313" key="4">
    <source>
        <dbReference type="Proteomes" id="UP000273143"/>
    </source>
</evidence>
<evidence type="ECO:0000313" key="3">
    <source>
        <dbReference type="EMBL" id="AZS50407.1"/>
    </source>
</evidence>
<dbReference type="KEGG" id="emo:DM558_06285"/>
<gene>
    <name evidence="3" type="ORF">DM558_06285</name>
</gene>
<dbReference type="PANTHER" id="PTHR41328">
    <property type="entry name" value="TERMINASE SMALL SUBUNIT-RELATED"/>
    <property type="match status" value="1"/>
</dbReference>
<dbReference type="Gene3D" id="1.10.10.1400">
    <property type="entry name" value="Terminase, small subunit, N-terminal DNA-binding domain, HTH motif"/>
    <property type="match status" value="1"/>
</dbReference>
<dbReference type="InterPro" id="IPR052404">
    <property type="entry name" value="SPP1-like_terminase"/>
</dbReference>
<dbReference type="RefSeq" id="WP_127162737.1">
    <property type="nucleotide sequence ID" value="NZ_CP029822.1"/>
</dbReference>
<dbReference type="EMBL" id="CP029822">
    <property type="protein sequence ID" value="AZS50407.1"/>
    <property type="molecule type" value="Genomic_DNA"/>
</dbReference>
<dbReference type="GO" id="GO:0051276">
    <property type="term" value="P:chromosome organization"/>
    <property type="evidence" value="ECO:0007669"/>
    <property type="project" value="InterPro"/>
</dbReference>
<proteinExistence type="predicted"/>
<protein>
    <submittedName>
        <fullName evidence="3">Terminase small subunit</fullName>
    </submittedName>
</protein>
<evidence type="ECO:0000256" key="1">
    <source>
        <dbReference type="ARBA" id="ARBA00022612"/>
    </source>
</evidence>
<keyword evidence="1" id="KW-1188">Viral release from host cell</keyword>
<sequence length="187" mass="20846">MRKLTNKQKLFVKEYLIDLNASQAAIRAGYSKASANQIATELLGKTVVINAIQKAMDKRTERTKINADYVLNRLVEIDQLDVADILQDDGKLKPIQEWPKAWRQSITGIDVQELMSGDIESLVKKIKWPDKLKNLELLGKHVAISAFNEKQEQPQELPIGKIQVEVVGANIKPKDDEGTSGVLSVTG</sequence>
<dbReference type="InterPro" id="IPR038713">
    <property type="entry name" value="Terminase_Gp1_N_sf"/>
</dbReference>
<keyword evidence="2" id="KW-0231">Viral genome packaging</keyword>